<dbReference type="Pfam" id="PF14833">
    <property type="entry name" value="NAD_binding_11"/>
    <property type="match status" value="1"/>
</dbReference>
<keyword evidence="3" id="KW-0520">NAD</keyword>
<dbReference type="Pfam" id="PF03446">
    <property type="entry name" value="NAD_binding_2"/>
    <property type="match status" value="1"/>
</dbReference>
<feature type="active site" evidence="4">
    <location>
        <position position="165"/>
    </location>
</feature>
<proteinExistence type="inferred from homology"/>
<feature type="domain" description="6-phosphogluconate dehydrogenase NADP-binding" evidence="5">
    <location>
        <begin position="13"/>
        <end position="144"/>
    </location>
</feature>
<dbReference type="SUPFAM" id="SSF51735">
    <property type="entry name" value="NAD(P)-binding Rossmann-fold domains"/>
    <property type="match status" value="1"/>
</dbReference>
<feature type="domain" description="3-hydroxyisobutyrate dehydrogenase-like NAD-binding" evidence="6">
    <location>
        <begin position="161"/>
        <end position="279"/>
    </location>
</feature>
<dbReference type="GO" id="GO:0016491">
    <property type="term" value="F:oxidoreductase activity"/>
    <property type="evidence" value="ECO:0007669"/>
    <property type="project" value="UniProtKB-KW"/>
</dbReference>
<evidence type="ECO:0000256" key="4">
    <source>
        <dbReference type="PIRSR" id="PIRSR000103-1"/>
    </source>
</evidence>
<evidence type="ECO:0000256" key="2">
    <source>
        <dbReference type="ARBA" id="ARBA00023002"/>
    </source>
</evidence>
<protein>
    <recommendedName>
        <fullName evidence="9">6-phosphogluconate dehydrogenase 2</fullName>
    </recommendedName>
</protein>
<keyword evidence="2" id="KW-0560">Oxidoreductase</keyword>
<dbReference type="GO" id="GO:0050661">
    <property type="term" value="F:NADP binding"/>
    <property type="evidence" value="ECO:0007669"/>
    <property type="project" value="InterPro"/>
</dbReference>
<comment type="caution">
    <text evidence="7">The sequence shown here is derived from an EMBL/GenBank/DDBJ whole genome shotgun (WGS) entry which is preliminary data.</text>
</comment>
<dbReference type="InterPro" id="IPR013328">
    <property type="entry name" value="6PGD_dom2"/>
</dbReference>
<evidence type="ECO:0000256" key="1">
    <source>
        <dbReference type="ARBA" id="ARBA00007598"/>
    </source>
</evidence>
<dbReference type="Gene3D" id="3.40.50.720">
    <property type="entry name" value="NAD(P)-binding Rossmann-like Domain"/>
    <property type="match status" value="1"/>
</dbReference>
<evidence type="ECO:0000259" key="5">
    <source>
        <dbReference type="Pfam" id="PF03446"/>
    </source>
</evidence>
<reference evidence="7 8" key="1">
    <citation type="submission" date="2024-02" db="EMBL/GenBank/DDBJ databases">
        <title>De novo assembly and annotation of 12 fungi associated with fruit tree decline syndrome in Ontario, Canada.</title>
        <authorList>
            <person name="Sulman M."/>
            <person name="Ellouze W."/>
            <person name="Ilyukhin E."/>
        </authorList>
    </citation>
    <scope>NUCLEOTIDE SEQUENCE [LARGE SCALE GENOMIC DNA]</scope>
    <source>
        <strain evidence="7 8">M11/M66-122</strain>
    </source>
</reference>
<comment type="similarity">
    <text evidence="1">Belongs to the HIBADH-related family. NP60 subfamily.</text>
</comment>
<evidence type="ECO:0000313" key="8">
    <source>
        <dbReference type="Proteomes" id="UP001320420"/>
    </source>
</evidence>
<sequence length="291" mass="31914">MGRKHLWGEKNPKKTPLLVFNRSEQRAKDLQERLPSGSVRIADSIQDAVAQADIVFTCLSDDDAVKTVFDVVLASEPAGKLFVECSTIYPSETKALSEQIFQAGARFVACPVFGAPDQANLGQLVCAPAGEPSDVQKVLPYCENVMGRAVIDLSGKPPESATTLKVIGNSLIFNMVEAVAEGHVLAEKSGLGVTQLHKYLSLFFPGVYTNYSTRMITGDYWDREEPLFHAYLARKDANHAMRLAKAVDTRLPALEVANEHFEMVEKLKGNKGDYVGLYGVLRLEAGMAYEN</sequence>
<evidence type="ECO:0000256" key="3">
    <source>
        <dbReference type="ARBA" id="ARBA00023027"/>
    </source>
</evidence>
<evidence type="ECO:0000259" key="6">
    <source>
        <dbReference type="Pfam" id="PF14833"/>
    </source>
</evidence>
<accession>A0AAN9UVY6</accession>
<dbReference type="Proteomes" id="UP001320420">
    <property type="component" value="Unassembled WGS sequence"/>
</dbReference>
<dbReference type="Gene3D" id="1.10.1040.10">
    <property type="entry name" value="N-(1-d-carboxylethyl)-l-norvaline Dehydrogenase, domain 2"/>
    <property type="match status" value="1"/>
</dbReference>
<keyword evidence="8" id="KW-1185">Reference proteome</keyword>
<dbReference type="PIRSF" id="PIRSF000103">
    <property type="entry name" value="HIBADH"/>
    <property type="match status" value="1"/>
</dbReference>
<dbReference type="AlphaFoldDB" id="A0AAN9UVY6"/>
<dbReference type="SUPFAM" id="SSF48179">
    <property type="entry name" value="6-phosphogluconate dehydrogenase C-terminal domain-like"/>
    <property type="match status" value="1"/>
</dbReference>
<dbReference type="InterPro" id="IPR015815">
    <property type="entry name" value="HIBADH-related"/>
</dbReference>
<dbReference type="EMBL" id="JAKJXP020000020">
    <property type="protein sequence ID" value="KAK7754486.1"/>
    <property type="molecule type" value="Genomic_DNA"/>
</dbReference>
<gene>
    <name evidence="7" type="ORF">SLS62_003506</name>
</gene>
<dbReference type="InterPro" id="IPR051265">
    <property type="entry name" value="HIBADH-related_NP60_sf"/>
</dbReference>
<name>A0AAN9UVY6_9PEZI</name>
<evidence type="ECO:0000313" key="7">
    <source>
        <dbReference type="EMBL" id="KAK7754486.1"/>
    </source>
</evidence>
<dbReference type="InterPro" id="IPR036291">
    <property type="entry name" value="NAD(P)-bd_dom_sf"/>
</dbReference>
<dbReference type="InterPro" id="IPR008927">
    <property type="entry name" value="6-PGluconate_DH-like_C_sf"/>
</dbReference>
<dbReference type="InterPro" id="IPR006115">
    <property type="entry name" value="6PGDH_NADP-bd"/>
</dbReference>
<dbReference type="PANTHER" id="PTHR43580:SF3">
    <property type="entry name" value="6-PHOSPHOGLUCONATE DEHYDROGENASE FAMILY PROTEIN (AFU_ORTHOLOGUE AFUA_2G11600)"/>
    <property type="match status" value="1"/>
</dbReference>
<dbReference type="GO" id="GO:0051287">
    <property type="term" value="F:NAD binding"/>
    <property type="evidence" value="ECO:0007669"/>
    <property type="project" value="InterPro"/>
</dbReference>
<evidence type="ECO:0008006" key="9">
    <source>
        <dbReference type="Google" id="ProtNLM"/>
    </source>
</evidence>
<organism evidence="7 8">
    <name type="scientific">Diatrype stigma</name>
    <dbReference type="NCBI Taxonomy" id="117547"/>
    <lineage>
        <taxon>Eukaryota</taxon>
        <taxon>Fungi</taxon>
        <taxon>Dikarya</taxon>
        <taxon>Ascomycota</taxon>
        <taxon>Pezizomycotina</taxon>
        <taxon>Sordariomycetes</taxon>
        <taxon>Xylariomycetidae</taxon>
        <taxon>Xylariales</taxon>
        <taxon>Diatrypaceae</taxon>
        <taxon>Diatrype</taxon>
    </lineage>
</organism>
<dbReference type="InterPro" id="IPR029154">
    <property type="entry name" value="HIBADH-like_NADP-bd"/>
</dbReference>
<dbReference type="PANTHER" id="PTHR43580">
    <property type="entry name" value="OXIDOREDUCTASE GLYR1-RELATED"/>
    <property type="match status" value="1"/>
</dbReference>